<reference evidence="2" key="1">
    <citation type="journal article" date="2020" name="G3 (Bethesda)">
        <title>High-Quality Assemblies for Three Invasive Social Wasps from the &lt;i&gt;Vespula&lt;/i&gt; Genus.</title>
        <authorList>
            <person name="Harrop T.W.R."/>
            <person name="Guhlin J."/>
            <person name="McLaughlin G.M."/>
            <person name="Permina E."/>
            <person name="Stockwell P."/>
            <person name="Gilligan J."/>
            <person name="Le Lec M.F."/>
            <person name="Gruber M.A.M."/>
            <person name="Quinn O."/>
            <person name="Lovegrove M."/>
            <person name="Duncan E.J."/>
            <person name="Remnant E.J."/>
            <person name="Van Eeckhoven J."/>
            <person name="Graham B."/>
            <person name="Knapp R.A."/>
            <person name="Langford K.W."/>
            <person name="Kronenberg Z."/>
            <person name="Press M.O."/>
            <person name="Eacker S.M."/>
            <person name="Wilson-Rankin E.E."/>
            <person name="Purcell J."/>
            <person name="Lester P.J."/>
            <person name="Dearden P.K."/>
        </authorList>
    </citation>
    <scope>NUCLEOTIDE SEQUENCE</scope>
    <source>
        <strain evidence="2">Marl-1</strain>
    </source>
</reference>
<feature type="compositionally biased region" description="Acidic residues" evidence="1">
    <location>
        <begin position="38"/>
        <end position="48"/>
    </location>
</feature>
<evidence type="ECO:0000313" key="2">
    <source>
        <dbReference type="EMBL" id="KAF7402513.1"/>
    </source>
</evidence>
<keyword evidence="3" id="KW-1185">Reference proteome</keyword>
<gene>
    <name evidence="2" type="ORF">HZH66_004780</name>
</gene>
<dbReference type="AlphaFoldDB" id="A0A834NCL4"/>
<feature type="compositionally biased region" description="Polar residues" evidence="1">
    <location>
        <begin position="347"/>
        <end position="367"/>
    </location>
</feature>
<evidence type="ECO:0000256" key="1">
    <source>
        <dbReference type="SAM" id="MobiDB-lite"/>
    </source>
</evidence>
<accession>A0A834NCL4</accession>
<name>A0A834NCL4_VESVU</name>
<dbReference type="Proteomes" id="UP000614350">
    <property type="component" value="Unassembled WGS sequence"/>
</dbReference>
<feature type="region of interest" description="Disordered" evidence="1">
    <location>
        <begin position="1"/>
        <end position="54"/>
    </location>
</feature>
<proteinExistence type="predicted"/>
<feature type="compositionally biased region" description="Basic and acidic residues" evidence="1">
    <location>
        <begin position="1"/>
        <end position="12"/>
    </location>
</feature>
<feature type="compositionally biased region" description="Low complexity" evidence="1">
    <location>
        <begin position="294"/>
        <end position="308"/>
    </location>
</feature>
<organism evidence="2 3">
    <name type="scientific">Vespula vulgaris</name>
    <name type="common">Yellow jacket</name>
    <name type="synonym">Wasp</name>
    <dbReference type="NCBI Taxonomy" id="7454"/>
    <lineage>
        <taxon>Eukaryota</taxon>
        <taxon>Metazoa</taxon>
        <taxon>Ecdysozoa</taxon>
        <taxon>Arthropoda</taxon>
        <taxon>Hexapoda</taxon>
        <taxon>Insecta</taxon>
        <taxon>Pterygota</taxon>
        <taxon>Neoptera</taxon>
        <taxon>Endopterygota</taxon>
        <taxon>Hymenoptera</taxon>
        <taxon>Apocrita</taxon>
        <taxon>Aculeata</taxon>
        <taxon>Vespoidea</taxon>
        <taxon>Vespidae</taxon>
        <taxon>Vespinae</taxon>
        <taxon>Vespula</taxon>
    </lineage>
</organism>
<protein>
    <submittedName>
        <fullName evidence="2">Uncharacterized protein</fullName>
    </submittedName>
</protein>
<comment type="caution">
    <text evidence="2">The sequence shown here is derived from an EMBL/GenBank/DDBJ whole genome shotgun (WGS) entry which is preliminary data.</text>
</comment>
<evidence type="ECO:0000313" key="3">
    <source>
        <dbReference type="Proteomes" id="UP000614350"/>
    </source>
</evidence>
<dbReference type="EMBL" id="JACSEA010000004">
    <property type="protein sequence ID" value="KAF7402513.1"/>
    <property type="molecule type" value="Genomic_DNA"/>
</dbReference>
<sequence>MSDIHRRLDNQIKKTNQRENVSSIDDRNQENLNKSEYLGEDLNEEDRTEEDRTERVNCNPFDQENISKLSSIITQGETSQKDKDDRLFCKFEKNSNNFIINSSQNKFTEEGNMQATQIEEIAVGEINYSKDDGTTRTKEVIKEAVPITTRKLSTNVNGDEVIRKPSKNDTIKSDTRKLKTVTLDRVGRMFKSRGQTCEMDKAKVNLDNAVSITESEEKYDEQPSRKDKTNSLGRMLKLVDKDGAPKKLFSHPRAGSLSRIFRKHSTNVNIENIDKTEEESPGIFSRMFNHLRGRSANSRNRSNSNNLRETMEKEKSSLPPKLPTSSKILSQKSSKPPLSSVSSSSSATEKQQPTRSSQRTSNLAYKP</sequence>
<feature type="compositionally biased region" description="Low complexity" evidence="1">
    <location>
        <begin position="317"/>
        <end position="346"/>
    </location>
</feature>
<feature type="region of interest" description="Disordered" evidence="1">
    <location>
        <begin position="292"/>
        <end position="367"/>
    </location>
</feature>